<evidence type="ECO:0000313" key="2">
    <source>
        <dbReference type="Proteomes" id="UP000324832"/>
    </source>
</evidence>
<accession>A0A5E4PW34</accession>
<dbReference type="AlphaFoldDB" id="A0A5E4PW34"/>
<organism evidence="1 2">
    <name type="scientific">Leptidea sinapis</name>
    <dbReference type="NCBI Taxonomy" id="189913"/>
    <lineage>
        <taxon>Eukaryota</taxon>
        <taxon>Metazoa</taxon>
        <taxon>Ecdysozoa</taxon>
        <taxon>Arthropoda</taxon>
        <taxon>Hexapoda</taxon>
        <taxon>Insecta</taxon>
        <taxon>Pterygota</taxon>
        <taxon>Neoptera</taxon>
        <taxon>Endopterygota</taxon>
        <taxon>Lepidoptera</taxon>
        <taxon>Glossata</taxon>
        <taxon>Ditrysia</taxon>
        <taxon>Papilionoidea</taxon>
        <taxon>Pieridae</taxon>
        <taxon>Dismorphiinae</taxon>
        <taxon>Leptidea</taxon>
    </lineage>
</organism>
<reference evidence="1 2" key="1">
    <citation type="submission" date="2017-07" db="EMBL/GenBank/DDBJ databases">
        <authorList>
            <person name="Talla V."/>
            <person name="Backstrom N."/>
        </authorList>
    </citation>
    <scope>NUCLEOTIDE SEQUENCE [LARGE SCALE GENOMIC DNA]</scope>
</reference>
<keyword evidence="2" id="KW-1185">Reference proteome</keyword>
<proteinExistence type="predicted"/>
<sequence length="43" mass="4759">MELFAVLCIETSERNGYNIPEIRLFSPDSSGLLTTLAQNTSVK</sequence>
<name>A0A5E4PW34_9NEOP</name>
<protein>
    <submittedName>
        <fullName evidence="1">Uncharacterized protein</fullName>
    </submittedName>
</protein>
<dbReference type="Proteomes" id="UP000324832">
    <property type="component" value="Unassembled WGS sequence"/>
</dbReference>
<feature type="non-terminal residue" evidence="1">
    <location>
        <position position="43"/>
    </location>
</feature>
<dbReference type="EMBL" id="FZQP02000588">
    <property type="protein sequence ID" value="VVC89632.1"/>
    <property type="molecule type" value="Genomic_DNA"/>
</dbReference>
<evidence type="ECO:0000313" key="1">
    <source>
        <dbReference type="EMBL" id="VVC89632.1"/>
    </source>
</evidence>
<gene>
    <name evidence="1" type="ORF">LSINAPIS_LOCUS2703</name>
</gene>